<dbReference type="AlphaFoldDB" id="A0A538TQ77"/>
<protein>
    <recommendedName>
        <fullName evidence="2">DUF6249 domain-containing protein</fullName>
    </recommendedName>
</protein>
<evidence type="ECO:0000313" key="5">
    <source>
        <dbReference type="Proteomes" id="UP000317366"/>
    </source>
</evidence>
<comment type="caution">
    <text evidence="4">The sequence shown here is derived from an EMBL/GenBank/DDBJ whole genome shotgun (WGS) entry which is preliminary data.</text>
</comment>
<evidence type="ECO:0000313" key="3">
    <source>
        <dbReference type="EMBL" id="TMQ55630.1"/>
    </source>
</evidence>
<dbReference type="EMBL" id="VBOX01000016">
    <property type="protein sequence ID" value="TMQ65735.1"/>
    <property type="molecule type" value="Genomic_DNA"/>
</dbReference>
<gene>
    <name evidence="3" type="ORF">E6K74_02660</name>
    <name evidence="4" type="ORF">E6K77_02370</name>
</gene>
<keyword evidence="1" id="KW-1133">Transmembrane helix</keyword>
<dbReference type="Proteomes" id="UP000319829">
    <property type="component" value="Unassembled WGS sequence"/>
</dbReference>
<evidence type="ECO:0000313" key="4">
    <source>
        <dbReference type="EMBL" id="TMQ65735.1"/>
    </source>
</evidence>
<feature type="transmembrane region" description="Helical" evidence="1">
    <location>
        <begin position="84"/>
        <end position="105"/>
    </location>
</feature>
<evidence type="ECO:0000259" key="2">
    <source>
        <dbReference type="Pfam" id="PF19762"/>
    </source>
</evidence>
<reference evidence="5 6" key="1">
    <citation type="journal article" date="2019" name="Nat. Microbiol.">
        <title>Mediterranean grassland soil C-N compound turnover is dependent on rainfall and depth, and is mediated by genomically divergent microorganisms.</title>
        <authorList>
            <person name="Diamond S."/>
            <person name="Andeer P.F."/>
            <person name="Li Z."/>
            <person name="Crits-Christoph A."/>
            <person name="Burstein D."/>
            <person name="Anantharaman K."/>
            <person name="Lane K.R."/>
            <person name="Thomas B.C."/>
            <person name="Pan C."/>
            <person name="Northen T.R."/>
            <person name="Banfield J.F."/>
        </authorList>
    </citation>
    <scope>NUCLEOTIDE SEQUENCE [LARGE SCALE GENOMIC DNA]</scope>
    <source>
        <strain evidence="3">WS_4</strain>
        <strain evidence="4">WS_7</strain>
    </source>
</reference>
<dbReference type="InterPro" id="IPR046216">
    <property type="entry name" value="DUF6249"/>
</dbReference>
<feature type="transmembrane region" description="Helical" evidence="1">
    <location>
        <begin position="111"/>
        <end position="132"/>
    </location>
</feature>
<dbReference type="EMBL" id="VBOU01000017">
    <property type="protein sequence ID" value="TMQ55630.1"/>
    <property type="molecule type" value="Genomic_DNA"/>
</dbReference>
<sequence>MFRISSDSFISIFAMAIPIVAIIGGITAGIVKTIGQQRLAELAHKERIAALERGVDPSKLPPPPVIDFGPGYGVYNPMRRYHGLLIGGVVCAVAGVSIAAFLMIMETEKNAWAVGLIPIGVGVALLLSAMLVKPRNDGAGSVPPPRY</sequence>
<keyword evidence="1" id="KW-0812">Transmembrane</keyword>
<dbReference type="Pfam" id="PF19762">
    <property type="entry name" value="DUF6249"/>
    <property type="match status" value="1"/>
</dbReference>
<dbReference type="Proteomes" id="UP000317366">
    <property type="component" value="Unassembled WGS sequence"/>
</dbReference>
<feature type="transmembrane region" description="Helical" evidence="1">
    <location>
        <begin position="12"/>
        <end position="31"/>
    </location>
</feature>
<proteinExistence type="predicted"/>
<evidence type="ECO:0000256" key="1">
    <source>
        <dbReference type="SAM" id="Phobius"/>
    </source>
</evidence>
<name>A0A538TQ77_UNCEI</name>
<feature type="domain" description="DUF6249" evidence="2">
    <location>
        <begin position="19"/>
        <end position="132"/>
    </location>
</feature>
<evidence type="ECO:0000313" key="6">
    <source>
        <dbReference type="Proteomes" id="UP000319829"/>
    </source>
</evidence>
<organism evidence="4 5">
    <name type="scientific">Eiseniibacteriota bacterium</name>
    <dbReference type="NCBI Taxonomy" id="2212470"/>
    <lineage>
        <taxon>Bacteria</taxon>
        <taxon>Candidatus Eiseniibacteriota</taxon>
    </lineage>
</organism>
<keyword evidence="1" id="KW-0472">Membrane</keyword>
<accession>A0A538TQ77</accession>